<comment type="caution">
    <text evidence="3">The sequence shown here is derived from an EMBL/GenBank/DDBJ whole genome shotgun (WGS) entry which is preliminary data.</text>
</comment>
<reference evidence="3 5" key="1">
    <citation type="journal article" date="2019" name="Sci. Rep.">
        <title>Orb-weaving spider Araneus ventricosus genome elucidates the spidroin gene catalogue.</title>
        <authorList>
            <person name="Kono N."/>
            <person name="Nakamura H."/>
            <person name="Ohtoshi R."/>
            <person name="Moran D.A.P."/>
            <person name="Shinohara A."/>
            <person name="Yoshida Y."/>
            <person name="Fujiwara M."/>
            <person name="Mori M."/>
            <person name="Tomita M."/>
            <person name="Arakawa K."/>
        </authorList>
    </citation>
    <scope>NUCLEOTIDE SEQUENCE [LARGE SCALE GENOMIC DNA]</scope>
</reference>
<name>A0A4Y2TXZ6_ARAVE</name>
<evidence type="ECO:0000313" key="5">
    <source>
        <dbReference type="Proteomes" id="UP000499080"/>
    </source>
</evidence>
<evidence type="ECO:0000313" key="2">
    <source>
        <dbReference type="EMBL" id="GBN95564.1"/>
    </source>
</evidence>
<dbReference type="EMBL" id="BGPR01026113">
    <property type="protein sequence ID" value="GBN95564.1"/>
    <property type="molecule type" value="Genomic_DNA"/>
</dbReference>
<evidence type="ECO:0000313" key="1">
    <source>
        <dbReference type="EMBL" id="GBN95556.1"/>
    </source>
</evidence>
<accession>A0A4Y2TXZ6</accession>
<dbReference type="EMBL" id="BGPR01026109">
    <property type="protein sequence ID" value="GBN95556.1"/>
    <property type="molecule type" value="Genomic_DNA"/>
</dbReference>
<proteinExistence type="predicted"/>
<dbReference type="EMBL" id="BGPR01031240">
    <property type="protein sequence ID" value="GBO04196.1"/>
    <property type="molecule type" value="Genomic_DNA"/>
</dbReference>
<dbReference type="EMBL" id="BGPR01031242">
    <property type="protein sequence ID" value="GBO04198.1"/>
    <property type="molecule type" value="Genomic_DNA"/>
</dbReference>
<sequence length="115" mass="13050">MGAYCSEPVISLPCDVSLIVGKRHLKGIYWELGGHSQYPPTLATNLATKINVPENSRLMTVSLLGKEIWRFIWNIPCVVTHCREDRKYRSAQRVDNLFGVIVLRIGQLIDAECYC</sequence>
<dbReference type="Proteomes" id="UP000499080">
    <property type="component" value="Unassembled WGS sequence"/>
</dbReference>
<protein>
    <submittedName>
        <fullName evidence="3">Uncharacterized protein</fullName>
    </submittedName>
</protein>
<organism evidence="3 5">
    <name type="scientific">Araneus ventricosus</name>
    <name type="common">Orbweaver spider</name>
    <name type="synonym">Epeira ventricosa</name>
    <dbReference type="NCBI Taxonomy" id="182803"/>
    <lineage>
        <taxon>Eukaryota</taxon>
        <taxon>Metazoa</taxon>
        <taxon>Ecdysozoa</taxon>
        <taxon>Arthropoda</taxon>
        <taxon>Chelicerata</taxon>
        <taxon>Arachnida</taxon>
        <taxon>Araneae</taxon>
        <taxon>Araneomorphae</taxon>
        <taxon>Entelegynae</taxon>
        <taxon>Araneoidea</taxon>
        <taxon>Araneidae</taxon>
        <taxon>Araneus</taxon>
    </lineage>
</organism>
<evidence type="ECO:0000313" key="3">
    <source>
        <dbReference type="EMBL" id="GBO04196.1"/>
    </source>
</evidence>
<dbReference type="AlphaFoldDB" id="A0A4Y2TXZ6"/>
<evidence type="ECO:0000313" key="4">
    <source>
        <dbReference type="EMBL" id="GBO04198.1"/>
    </source>
</evidence>
<keyword evidence="5" id="KW-1185">Reference proteome</keyword>
<gene>
    <name evidence="2" type="ORF">AVEN_105355_1</name>
    <name evidence="1" type="ORF">AVEN_109732_1</name>
    <name evidence="3" type="ORF">AVEN_227253_1</name>
    <name evidence="4" type="ORF">AVEN_95502_1</name>
</gene>